<evidence type="ECO:0000256" key="1">
    <source>
        <dbReference type="ARBA" id="ARBA00004613"/>
    </source>
</evidence>
<dbReference type="PANTHER" id="PTHR12274">
    <property type="entry name" value="GRANULIN"/>
    <property type="match status" value="1"/>
</dbReference>
<dbReference type="SMART" id="SM00277">
    <property type="entry name" value="GRAN"/>
    <property type="match status" value="19"/>
</dbReference>
<feature type="domain" description="Granulins" evidence="6">
    <location>
        <begin position="778"/>
        <end position="791"/>
    </location>
</feature>
<accession>A0A9D3PG59</accession>
<gene>
    <name evidence="7" type="ORF">MATL_G00213160</name>
</gene>
<name>A0A9D3PG59_MEGAT</name>
<feature type="domain" description="Granulins" evidence="6">
    <location>
        <begin position="936"/>
        <end position="949"/>
    </location>
</feature>
<dbReference type="FunFam" id="2.10.25.160:FF:000001">
    <property type="entry name" value="Granulin precursor"/>
    <property type="match status" value="11"/>
</dbReference>
<organism evidence="7 8">
    <name type="scientific">Megalops atlanticus</name>
    <name type="common">Tarpon</name>
    <name type="synonym">Clupea gigantea</name>
    <dbReference type="NCBI Taxonomy" id="7932"/>
    <lineage>
        <taxon>Eukaryota</taxon>
        <taxon>Metazoa</taxon>
        <taxon>Chordata</taxon>
        <taxon>Craniata</taxon>
        <taxon>Vertebrata</taxon>
        <taxon>Euteleostomi</taxon>
        <taxon>Actinopterygii</taxon>
        <taxon>Neopterygii</taxon>
        <taxon>Teleostei</taxon>
        <taxon>Elopiformes</taxon>
        <taxon>Megalopidae</taxon>
        <taxon>Megalops</taxon>
    </lineage>
</organism>
<evidence type="ECO:0000259" key="6">
    <source>
        <dbReference type="PROSITE" id="PS00799"/>
    </source>
</evidence>
<feature type="domain" description="Granulins" evidence="6">
    <location>
        <begin position="462"/>
        <end position="475"/>
    </location>
</feature>
<evidence type="ECO:0000313" key="7">
    <source>
        <dbReference type="EMBL" id="KAG7459672.1"/>
    </source>
</evidence>
<dbReference type="Pfam" id="PF00396">
    <property type="entry name" value="Granulin"/>
    <property type="match status" value="19"/>
</dbReference>
<dbReference type="InterPro" id="IPR037277">
    <property type="entry name" value="Granulin_sf"/>
</dbReference>
<dbReference type="EMBL" id="JAFDVH010000019">
    <property type="protein sequence ID" value="KAG7459672.1"/>
    <property type="molecule type" value="Genomic_DNA"/>
</dbReference>
<feature type="domain" description="Granulins" evidence="6">
    <location>
        <begin position="541"/>
        <end position="554"/>
    </location>
</feature>
<feature type="signal peptide" evidence="5">
    <location>
        <begin position="1"/>
        <end position="32"/>
    </location>
</feature>
<sequence>MDSVWWLRVVRSSTEMLKPGVLCLALLALTAAITCPDGGTCDDGRYGCCPLPNAVCCEDHLHCCHEGTVCDLKHSKCVNETHSLAWLKRVPAKLPGFPQSFPMIHASSRNEDYGSICPDNTRCPIEYTCLKSHNAYECCPLTQGVLCSDGKHCCPEGHLCSEDGHSCVKQAGHVDAVICPDEASECPEQTTCCQLPDSSWGCCPMAKAVCCEDKIHCCPEGDTCDVVHGKCLSPHGERPVWKKFPARRREAWEDQTAVRETPDVDGTSVICPDGKACQDNMTCCQLSNGSYGCCPFPNAVCCEDHKHCCPEGTQCDLAHNTCISPSGSTGWATKLQALMTPPREIKAKNVPCNDSVACPDGSTCCKKEDGQWACCPLPEAVCCEDHQHCCPHGTTCDPSGSKCNNATGSVPWLKKVPALTLQPHKAGDVPCDSSHACPDGSTCCKTASGDWACCPLPQAVCCEDHQHCCPHGTTCDPSGSQCNNATGSVPWLKKVPALTLQPHKAGDVPCDSSHACPDGSTCCKTASGDWACCPLPQAVCCEDHQHCCPHGTTCDPSGSKCNNATGSVPWLKKVPALTLQPHKAGDVPCDSSHACPDGSTCCKTASGDWACCPLPQAVCCEDHQHCCPHGTTCDPSGSKCNNATGSVPWLKNFPALTLQPHKAGDVPCDSSHACPDGSTCCKTASGDWACCPLPQAVCCEDHQHCCPHGTTCDPSGSKCNNATGSVPWLKNFPALTLQPHKAGDVPCDSSHACPDGSTCCKTASGDWACCPLPQAVCCEDHQHCCPHGTTCDPSGSKCNNATGSVPWLKKVPALTLQPHKAGDVPCDSSHACPDGSTCCKTASGDWACCPLPQAVCCEDHQHCCPHGTTCDPSGSKCNNATGSVPWLKNFPALTLQPHKAGDVPCDSSHACPDGSTCCKTASGDWACCPLPQAVCCEDHQHCCPHGTTCDPSGSKCNNATGSVPWLKKVPALTLQPHKAGDVPCDSSHACPDGSTCCKTASGDWACCPLPQAVCCEDHQHCCPHGTTCDPSGSKCNNATGSVPWLKNFPALTLQPHKAGDVPCDSSHACPDGSTCCKTASGDWACCPLPQAVCCEDHQHCCPHGTTCDPSGSKCNNATGSVPWLKNFPALTLQPHKAGDVPCDSSHACPGREHLLQDGLRRLGLLPPASVEFVSSLFQAVCCEDHQHCCPHGTTCDPSGSKCNNATGSVPWLKNFPALTLQPHKAGDVPCDSSHACPDGSTCCKTASGDWACCPLPQAVCCEDHQHCCPHGTTCDPSGSKCNNATGSVPWLKKVPALFQTSNEVDSMPRFTAQLDNIQCNSSTSCPKDTTCCFVKRTGKWGCCPLPKAVCCADGEHCCPFGYKCNERRTSCSKGQIVIPWYTKTEALASSGLPTDVECDSHSSCPTGSTCCPLPKGQWGCCPLEKAVCCSDEKHCCPQGYTCNPESGNCEKMSGIGVQQVPLAHFSEPERQPRPVLGQDVQCGDNYLCSDKETCCRTSATTWACCPYPQAVCCSDMKHCCPAGFTCDPKGGSCSKSARLRWDSWDVSFGARRPFLRL</sequence>
<dbReference type="InterPro" id="IPR000118">
    <property type="entry name" value="Granulin"/>
</dbReference>
<comment type="caution">
    <text evidence="7">The sequence shown here is derived from an EMBL/GenBank/DDBJ whole genome shotgun (WGS) entry which is preliminary data.</text>
</comment>
<evidence type="ECO:0000256" key="3">
    <source>
        <dbReference type="ARBA" id="ARBA00022525"/>
    </source>
</evidence>
<protein>
    <recommendedName>
        <fullName evidence="6">Granulins domain-containing protein</fullName>
    </recommendedName>
</protein>
<keyword evidence="4" id="KW-1015">Disulfide bond</keyword>
<feature type="domain" description="Granulins" evidence="6">
    <location>
        <begin position="1182"/>
        <end position="1195"/>
    </location>
</feature>
<evidence type="ECO:0000313" key="8">
    <source>
        <dbReference type="Proteomes" id="UP001046870"/>
    </source>
</evidence>
<comment type="similarity">
    <text evidence="2">Belongs to the granulin family.</text>
</comment>
<keyword evidence="5" id="KW-0732">Signal</keyword>
<feature type="chain" id="PRO_5038912271" description="Granulins domain-containing protein" evidence="5">
    <location>
        <begin position="33"/>
        <end position="1557"/>
    </location>
</feature>
<dbReference type="OrthoDB" id="5854875at2759"/>
<dbReference type="Gene3D" id="2.10.25.160">
    <property type="entry name" value="Granulin"/>
    <property type="match status" value="19"/>
</dbReference>
<keyword evidence="8" id="KW-1185">Reference proteome</keyword>
<feature type="domain" description="Granulins" evidence="6">
    <location>
        <begin position="1261"/>
        <end position="1274"/>
    </location>
</feature>
<dbReference type="PROSITE" id="PS00799">
    <property type="entry name" value="GRANULINS"/>
    <property type="match status" value="18"/>
</dbReference>
<feature type="domain" description="Granulins" evidence="6">
    <location>
        <begin position="1429"/>
        <end position="1442"/>
    </location>
</feature>
<dbReference type="GO" id="GO:0005576">
    <property type="term" value="C:extracellular region"/>
    <property type="evidence" value="ECO:0007669"/>
    <property type="project" value="UniProtKB-SubCell"/>
</dbReference>
<comment type="subcellular location">
    <subcellularLocation>
        <location evidence="1">Secreted</location>
    </subcellularLocation>
</comment>
<evidence type="ECO:0000256" key="2">
    <source>
        <dbReference type="ARBA" id="ARBA00010093"/>
    </source>
</evidence>
<evidence type="ECO:0000256" key="5">
    <source>
        <dbReference type="SAM" id="SignalP"/>
    </source>
</evidence>
<proteinExistence type="inferred from homology"/>
<evidence type="ECO:0000256" key="4">
    <source>
        <dbReference type="ARBA" id="ARBA00023157"/>
    </source>
</evidence>
<dbReference type="InterPro" id="IPR039036">
    <property type="entry name" value="Granulin_fam"/>
</dbReference>
<dbReference type="SUPFAM" id="SSF57277">
    <property type="entry name" value="Granulin repeat"/>
    <property type="match status" value="16"/>
</dbReference>
<feature type="domain" description="Granulins" evidence="6">
    <location>
        <begin position="1094"/>
        <end position="1107"/>
    </location>
</feature>
<feature type="domain" description="Granulins" evidence="6">
    <location>
        <begin position="620"/>
        <end position="633"/>
    </location>
</feature>
<feature type="domain" description="Granulins" evidence="6">
    <location>
        <begin position="1015"/>
        <end position="1028"/>
    </location>
</feature>
<feature type="domain" description="Granulins" evidence="6">
    <location>
        <begin position="1513"/>
        <end position="1526"/>
    </location>
</feature>
<reference evidence="7" key="1">
    <citation type="submission" date="2021-01" db="EMBL/GenBank/DDBJ databases">
        <authorList>
            <person name="Zahm M."/>
            <person name="Roques C."/>
            <person name="Cabau C."/>
            <person name="Klopp C."/>
            <person name="Donnadieu C."/>
            <person name="Jouanno E."/>
            <person name="Lampietro C."/>
            <person name="Louis A."/>
            <person name="Herpin A."/>
            <person name="Echchiki A."/>
            <person name="Berthelot C."/>
            <person name="Parey E."/>
            <person name="Roest-Crollius H."/>
            <person name="Braasch I."/>
            <person name="Postlethwait J."/>
            <person name="Bobe J."/>
            <person name="Montfort J."/>
            <person name="Bouchez O."/>
            <person name="Begum T."/>
            <person name="Mejri S."/>
            <person name="Adams A."/>
            <person name="Chen W.-J."/>
            <person name="Guiguen Y."/>
        </authorList>
    </citation>
    <scope>NUCLEOTIDE SEQUENCE</scope>
    <source>
        <strain evidence="7">YG-15Mar2019-1</strain>
        <tissue evidence="7">Brain</tissue>
    </source>
</reference>
<dbReference type="Proteomes" id="UP001046870">
    <property type="component" value="Chromosome 19"/>
</dbReference>
<feature type="domain" description="Granulins" evidence="6">
    <location>
        <begin position="857"/>
        <end position="870"/>
    </location>
</feature>
<feature type="domain" description="Granulins" evidence="6">
    <location>
        <begin position="1351"/>
        <end position="1364"/>
    </location>
</feature>
<feature type="domain" description="Granulins" evidence="6">
    <location>
        <begin position="302"/>
        <end position="315"/>
    </location>
</feature>
<feature type="domain" description="Granulins" evidence="6">
    <location>
        <begin position="147"/>
        <end position="160"/>
    </location>
</feature>
<feature type="domain" description="Granulins" evidence="6">
    <location>
        <begin position="383"/>
        <end position="396"/>
    </location>
</feature>
<dbReference type="PANTHER" id="PTHR12274:SF3">
    <property type="entry name" value="PROGRANULIN"/>
    <property type="match status" value="1"/>
</dbReference>
<keyword evidence="3" id="KW-0964">Secreted</keyword>
<feature type="domain" description="Granulins" evidence="6">
    <location>
        <begin position="699"/>
        <end position="712"/>
    </location>
</feature>
<feature type="domain" description="Granulins" evidence="6">
    <location>
        <begin position="211"/>
        <end position="224"/>
    </location>
</feature>